<evidence type="ECO:0000256" key="4">
    <source>
        <dbReference type="ARBA" id="ARBA00022737"/>
    </source>
</evidence>
<dbReference type="GO" id="GO:0003785">
    <property type="term" value="F:actin monomer binding"/>
    <property type="evidence" value="ECO:0007669"/>
    <property type="project" value="TreeGrafter"/>
</dbReference>
<evidence type="ECO:0000259" key="9">
    <source>
        <dbReference type="PROSITE" id="PS51263"/>
    </source>
</evidence>
<organism evidence="10 11">
    <name type="scientific">Laccaria amethystina LaAM-08-1</name>
    <dbReference type="NCBI Taxonomy" id="1095629"/>
    <lineage>
        <taxon>Eukaryota</taxon>
        <taxon>Fungi</taxon>
        <taxon>Dikarya</taxon>
        <taxon>Basidiomycota</taxon>
        <taxon>Agaricomycotina</taxon>
        <taxon>Agaricomycetes</taxon>
        <taxon>Agaricomycetidae</taxon>
        <taxon>Agaricales</taxon>
        <taxon>Agaricineae</taxon>
        <taxon>Hydnangiaceae</taxon>
        <taxon>Laccaria</taxon>
    </lineage>
</organism>
<dbReference type="InterPro" id="IPR002108">
    <property type="entry name" value="ADF-H"/>
</dbReference>
<dbReference type="EMBL" id="KN838552">
    <property type="protein sequence ID" value="KIK06577.1"/>
    <property type="molecule type" value="Genomic_DNA"/>
</dbReference>
<dbReference type="PANTHER" id="PTHR13759">
    <property type="entry name" value="TWINFILIN"/>
    <property type="match status" value="1"/>
</dbReference>
<dbReference type="STRING" id="1095629.A0A0C9Y8N5"/>
<reference evidence="11" key="2">
    <citation type="submission" date="2015-01" db="EMBL/GenBank/DDBJ databases">
        <title>Evolutionary Origins and Diversification of the Mycorrhizal Mutualists.</title>
        <authorList>
            <consortium name="DOE Joint Genome Institute"/>
            <consortium name="Mycorrhizal Genomics Consortium"/>
            <person name="Kohler A."/>
            <person name="Kuo A."/>
            <person name="Nagy L.G."/>
            <person name="Floudas D."/>
            <person name="Copeland A."/>
            <person name="Barry K.W."/>
            <person name="Cichocki N."/>
            <person name="Veneault-Fourrey C."/>
            <person name="LaButti K."/>
            <person name="Lindquist E.A."/>
            <person name="Lipzen A."/>
            <person name="Lundell T."/>
            <person name="Morin E."/>
            <person name="Murat C."/>
            <person name="Riley R."/>
            <person name="Ohm R."/>
            <person name="Sun H."/>
            <person name="Tunlid A."/>
            <person name="Henrissat B."/>
            <person name="Grigoriev I.V."/>
            <person name="Hibbett D.S."/>
            <person name="Martin F."/>
        </authorList>
    </citation>
    <scope>NUCLEOTIDE SEQUENCE [LARGE SCALE GENOMIC DNA]</scope>
    <source>
        <strain evidence="11">LaAM-08-1</strain>
    </source>
</reference>
<evidence type="ECO:0000256" key="8">
    <source>
        <dbReference type="SAM" id="MobiDB-lite"/>
    </source>
</evidence>
<proteinExistence type="inferred from homology"/>
<dbReference type="Proteomes" id="UP000054477">
    <property type="component" value="Unassembled WGS sequence"/>
</dbReference>
<dbReference type="PANTHER" id="PTHR13759:SF1">
    <property type="entry name" value="TWINFILIN"/>
    <property type="match status" value="1"/>
</dbReference>
<dbReference type="FunFam" id="3.40.20.10:FF:000042">
    <property type="entry name" value="Actin depolymerizing protein"/>
    <property type="match status" value="1"/>
</dbReference>
<dbReference type="InterPro" id="IPR029006">
    <property type="entry name" value="ADF-H/Gelsolin-like_dom_sf"/>
</dbReference>
<accession>A0A0C9Y8N5</accession>
<evidence type="ECO:0000313" key="11">
    <source>
        <dbReference type="Proteomes" id="UP000054477"/>
    </source>
</evidence>
<dbReference type="GO" id="GO:0005737">
    <property type="term" value="C:cytoplasm"/>
    <property type="evidence" value="ECO:0007669"/>
    <property type="project" value="TreeGrafter"/>
</dbReference>
<evidence type="ECO:0000256" key="6">
    <source>
        <dbReference type="ARBA" id="ARBA00023212"/>
    </source>
</evidence>
<comment type="subcellular location">
    <subcellularLocation>
        <location evidence="1">Cytoplasm</location>
        <location evidence="1">Cytoskeleton</location>
    </subcellularLocation>
</comment>
<dbReference type="GO" id="GO:0051016">
    <property type="term" value="P:barbed-end actin filament capping"/>
    <property type="evidence" value="ECO:0007669"/>
    <property type="project" value="TreeGrafter"/>
</dbReference>
<keyword evidence="5" id="KW-0009">Actin-binding</keyword>
<keyword evidence="6" id="KW-0206">Cytoskeleton</keyword>
<dbReference type="Pfam" id="PF00241">
    <property type="entry name" value="Cofilin_ADF"/>
    <property type="match status" value="2"/>
</dbReference>
<sequence>MSATSGIPVSPGLYSTFADAVVSKSIRFIKVSIKNESLIHNLSVPATASFQDDLQSLQDDSILQHDSPAYVLAKLDQPSSDWVAIFYVPDSAKVRDKMLYASTRASLFKGLGSTLFTDSIFATSKTDLTAEAYAAHLKHLAAPKPLSAREQEIADLRLAESGTASLHGSRARINHIGTGVGFNWSIEAEEAVTALARGIGCALVVVAIDSTTETLVLEKSSEITIETLGFALPPSEPCYAILAWPHTLTGVPRRETVFIYSCPSNSPVKNRMIYSSGSTSTFRATKALLVSSSPNITIAPRTVETSDPSELDEFYLKVELNLENIGEVVRETEDKKPFARPKGPARRRIGGAVLNGT</sequence>
<dbReference type="Gene3D" id="3.40.20.10">
    <property type="entry name" value="Severin"/>
    <property type="match status" value="2"/>
</dbReference>
<dbReference type="CDD" id="cd11284">
    <property type="entry name" value="ADF_Twf-C_like"/>
    <property type="match status" value="1"/>
</dbReference>
<keyword evidence="4" id="KW-0677">Repeat</keyword>
<comment type="similarity">
    <text evidence="2">Belongs to the actin-binding proteins ADF family. Twinfilin subfamily.</text>
</comment>
<feature type="region of interest" description="Disordered" evidence="8">
    <location>
        <begin position="333"/>
        <end position="357"/>
    </location>
</feature>
<evidence type="ECO:0000256" key="3">
    <source>
        <dbReference type="ARBA" id="ARBA00022490"/>
    </source>
</evidence>
<name>A0A0C9Y8N5_9AGAR</name>
<evidence type="ECO:0000256" key="1">
    <source>
        <dbReference type="ARBA" id="ARBA00004245"/>
    </source>
</evidence>
<keyword evidence="11" id="KW-1185">Reference proteome</keyword>
<dbReference type="OrthoDB" id="10006997at2759"/>
<feature type="domain" description="ADF-H" evidence="9">
    <location>
        <begin position="6"/>
        <end position="138"/>
    </location>
</feature>
<keyword evidence="3" id="KW-0963">Cytoplasm</keyword>
<dbReference type="GO" id="GO:0030042">
    <property type="term" value="P:actin filament depolymerization"/>
    <property type="evidence" value="ECO:0007669"/>
    <property type="project" value="TreeGrafter"/>
</dbReference>
<dbReference type="SUPFAM" id="SSF55753">
    <property type="entry name" value="Actin depolymerizing proteins"/>
    <property type="match status" value="2"/>
</dbReference>
<dbReference type="PROSITE" id="PS51263">
    <property type="entry name" value="ADF_H"/>
    <property type="match status" value="2"/>
</dbReference>
<reference evidence="10 11" key="1">
    <citation type="submission" date="2014-04" db="EMBL/GenBank/DDBJ databases">
        <authorList>
            <consortium name="DOE Joint Genome Institute"/>
            <person name="Kuo A."/>
            <person name="Kohler A."/>
            <person name="Nagy L.G."/>
            <person name="Floudas D."/>
            <person name="Copeland A."/>
            <person name="Barry K.W."/>
            <person name="Cichocki N."/>
            <person name="Veneault-Fourrey C."/>
            <person name="LaButti K."/>
            <person name="Lindquist E.A."/>
            <person name="Lipzen A."/>
            <person name="Lundell T."/>
            <person name="Morin E."/>
            <person name="Murat C."/>
            <person name="Sun H."/>
            <person name="Tunlid A."/>
            <person name="Henrissat B."/>
            <person name="Grigoriev I.V."/>
            <person name="Hibbett D.S."/>
            <person name="Martin F."/>
            <person name="Nordberg H.P."/>
            <person name="Cantor M.N."/>
            <person name="Hua S.X."/>
        </authorList>
    </citation>
    <scope>NUCLEOTIDE SEQUENCE [LARGE SCALE GENOMIC DNA]</scope>
    <source>
        <strain evidence="10 11">LaAM-08-1</strain>
    </source>
</reference>
<evidence type="ECO:0000256" key="5">
    <source>
        <dbReference type="ARBA" id="ARBA00023203"/>
    </source>
</evidence>
<evidence type="ECO:0000256" key="2">
    <source>
        <dbReference type="ARBA" id="ARBA00009557"/>
    </source>
</evidence>
<dbReference type="SMART" id="SM00102">
    <property type="entry name" value="ADF"/>
    <property type="match status" value="2"/>
</dbReference>
<comment type="subunit">
    <text evidence="7">Interacts with G-actin; ADP-actin form.</text>
</comment>
<gene>
    <name evidence="10" type="ORF">K443DRAFT_674236</name>
</gene>
<dbReference type="InterPro" id="IPR028458">
    <property type="entry name" value="Twinfilin"/>
</dbReference>
<protein>
    <recommendedName>
        <fullName evidence="9">ADF-H domain-containing protein</fullName>
    </recommendedName>
</protein>
<dbReference type="GO" id="GO:0005884">
    <property type="term" value="C:actin filament"/>
    <property type="evidence" value="ECO:0007669"/>
    <property type="project" value="TreeGrafter"/>
</dbReference>
<evidence type="ECO:0000313" key="10">
    <source>
        <dbReference type="EMBL" id="KIK06577.1"/>
    </source>
</evidence>
<feature type="domain" description="ADF-H" evidence="9">
    <location>
        <begin position="179"/>
        <end position="321"/>
    </location>
</feature>
<dbReference type="GO" id="GO:0051015">
    <property type="term" value="F:actin filament binding"/>
    <property type="evidence" value="ECO:0007669"/>
    <property type="project" value="TreeGrafter"/>
</dbReference>
<dbReference type="AlphaFoldDB" id="A0A0C9Y8N5"/>
<evidence type="ECO:0000256" key="7">
    <source>
        <dbReference type="ARBA" id="ARBA00038532"/>
    </source>
</evidence>
<dbReference type="CDD" id="cd11285">
    <property type="entry name" value="ADF_Twf-N_like"/>
    <property type="match status" value="1"/>
</dbReference>
<dbReference type="HOGENOM" id="CLU_031995_0_1_1"/>